<comment type="caution">
    <text evidence="3">The sequence shown here is derived from an EMBL/GenBank/DDBJ whole genome shotgun (WGS) entry which is preliminary data.</text>
</comment>
<keyword evidence="4" id="KW-1185">Reference proteome</keyword>
<organism evidence="3 4">
    <name type="scientific">Tautonia sociabilis</name>
    <dbReference type="NCBI Taxonomy" id="2080755"/>
    <lineage>
        <taxon>Bacteria</taxon>
        <taxon>Pseudomonadati</taxon>
        <taxon>Planctomycetota</taxon>
        <taxon>Planctomycetia</taxon>
        <taxon>Isosphaerales</taxon>
        <taxon>Isosphaeraceae</taxon>
        <taxon>Tautonia</taxon>
    </lineage>
</organism>
<protein>
    <recommendedName>
        <fullName evidence="5">DUF2946 domain-containing protein</fullName>
    </recommendedName>
</protein>
<sequence length="140" mass="15125">MTLRHFGLTLYRMNLSPRLCRSLAAALLPIFLAASVLCICAPASALEASDRHPGCAHEDAPPADAAEHSPDCNHCSQAQLLYEKTDLDRAAAIHIEPLPPTLPSPIRPVALHPVGPPAVEPLPPDRPRRSLLRLKCTLLL</sequence>
<name>A0A432MEA3_9BACT</name>
<dbReference type="Proteomes" id="UP000280296">
    <property type="component" value="Unassembled WGS sequence"/>
</dbReference>
<evidence type="ECO:0008006" key="5">
    <source>
        <dbReference type="Google" id="ProtNLM"/>
    </source>
</evidence>
<reference evidence="3 4" key="1">
    <citation type="submission" date="2018-12" db="EMBL/GenBank/DDBJ databases">
        <authorList>
            <person name="Toschakov S.V."/>
        </authorList>
    </citation>
    <scope>NUCLEOTIDE SEQUENCE [LARGE SCALE GENOMIC DNA]</scope>
    <source>
        <strain evidence="3 4">GM2012</strain>
    </source>
</reference>
<evidence type="ECO:0000313" key="3">
    <source>
        <dbReference type="EMBL" id="RUL83566.1"/>
    </source>
</evidence>
<dbReference type="AlphaFoldDB" id="A0A432MEA3"/>
<feature type="region of interest" description="Disordered" evidence="1">
    <location>
        <begin position="50"/>
        <end position="70"/>
    </location>
</feature>
<accession>A0A432MEA3</accession>
<evidence type="ECO:0000256" key="1">
    <source>
        <dbReference type="SAM" id="MobiDB-lite"/>
    </source>
</evidence>
<feature type="signal peptide" evidence="2">
    <location>
        <begin position="1"/>
        <end position="45"/>
    </location>
</feature>
<dbReference type="EMBL" id="RYZH01000058">
    <property type="protein sequence ID" value="RUL83566.1"/>
    <property type="molecule type" value="Genomic_DNA"/>
</dbReference>
<gene>
    <name evidence="3" type="ORF">TsocGM_21925</name>
</gene>
<evidence type="ECO:0000256" key="2">
    <source>
        <dbReference type="SAM" id="SignalP"/>
    </source>
</evidence>
<dbReference type="RefSeq" id="WP_126727601.1">
    <property type="nucleotide sequence ID" value="NZ_RYZH01000058.1"/>
</dbReference>
<keyword evidence="2" id="KW-0732">Signal</keyword>
<evidence type="ECO:0000313" key="4">
    <source>
        <dbReference type="Proteomes" id="UP000280296"/>
    </source>
</evidence>
<reference evidence="3 4" key="2">
    <citation type="submission" date="2019-01" db="EMBL/GenBank/DDBJ databases">
        <title>Tautonia sociabilis, a novel thermotolerant planctomycete of Isosphaeraceae family, isolated from a 4000 m deep subterranean habitat.</title>
        <authorList>
            <person name="Kovaleva O.L."/>
            <person name="Elcheninov A.G."/>
            <person name="Van Heerden E."/>
            <person name="Toshchakov S.V."/>
            <person name="Novikov A."/>
            <person name="Bonch-Osmolovskaya E.A."/>
            <person name="Kublanov I.V."/>
        </authorList>
    </citation>
    <scope>NUCLEOTIDE SEQUENCE [LARGE SCALE GENOMIC DNA]</scope>
    <source>
        <strain evidence="3 4">GM2012</strain>
    </source>
</reference>
<feature type="chain" id="PRO_5019416225" description="DUF2946 domain-containing protein" evidence="2">
    <location>
        <begin position="46"/>
        <end position="140"/>
    </location>
</feature>
<proteinExistence type="predicted"/>